<keyword evidence="5" id="KW-1185">Reference proteome</keyword>
<reference evidence="4 5" key="1">
    <citation type="submission" date="2021-03" db="EMBL/GenBank/DDBJ databases">
        <title>Genomic Encyclopedia of Type Strains, Phase IV (KMG-IV): sequencing the most valuable type-strain genomes for metagenomic binning, comparative biology and taxonomic classification.</title>
        <authorList>
            <person name="Goeker M."/>
        </authorList>
    </citation>
    <scope>NUCLEOTIDE SEQUENCE [LARGE SCALE GENOMIC DNA]</scope>
    <source>
        <strain evidence="4 5">DSM 27512</strain>
    </source>
</reference>
<feature type="domain" description="PurM-like C-terminal" evidence="3">
    <location>
        <begin position="156"/>
        <end position="312"/>
    </location>
</feature>
<feature type="domain" description="PurM-like N-terminal" evidence="2">
    <location>
        <begin position="38"/>
        <end position="142"/>
    </location>
</feature>
<dbReference type="Pfam" id="PF02769">
    <property type="entry name" value="AIRS_C"/>
    <property type="match status" value="1"/>
</dbReference>
<dbReference type="InterPro" id="IPR036921">
    <property type="entry name" value="PurM-like_N_sf"/>
</dbReference>
<dbReference type="PIRSF" id="PIRSF005644">
    <property type="entry name" value="Hdrgns_mtr_HypE"/>
    <property type="match status" value="1"/>
</dbReference>
<comment type="caution">
    <text evidence="4">The sequence shown here is derived from an EMBL/GenBank/DDBJ whole genome shotgun (WGS) entry which is preliminary data.</text>
</comment>
<dbReference type="CDD" id="cd06061">
    <property type="entry name" value="PurM-like1"/>
    <property type="match status" value="1"/>
</dbReference>
<dbReference type="RefSeq" id="WP_209658755.1">
    <property type="nucleotide sequence ID" value="NZ_JAGGLI010000002.1"/>
</dbReference>
<sequence>MSKLNEGKLTIEQLKRLVFKNISSFRKEVLTHPYIGQDCGLFDPANNIISISSDPITGATENIGRLSVEINLNDIAASGAEPFAITVTLLCPIGTKEEEIKKIMKEIDETAKEKNVQVIGGHTEVTSSVNRIIVSITALGIINRETYDENIEIQEGFDIYITKDAGLEGTYIIGTEKENELKDILDEEDMNKLKKYSTLLSVIEDAKLAKNSGALLMHDITEGGILGAVWESCELVGFGAKIYKEKISISNTTKKISNHFNINPLKLISSGSLLFFASKENRKEIELAFQDKEIELSRIGVITKEKEIVLIDKGKEIIVEKPQSDELYKVI</sequence>
<protein>
    <submittedName>
        <fullName evidence="4">Hydrogenase maturation factor</fullName>
    </submittedName>
</protein>
<name>A0ABS4KFN5_9FIRM</name>
<organism evidence="4 5">
    <name type="scientific">Acetoanaerobium pronyense</name>
    <dbReference type="NCBI Taxonomy" id="1482736"/>
    <lineage>
        <taxon>Bacteria</taxon>
        <taxon>Bacillati</taxon>
        <taxon>Bacillota</taxon>
        <taxon>Clostridia</taxon>
        <taxon>Peptostreptococcales</taxon>
        <taxon>Filifactoraceae</taxon>
        <taxon>Acetoanaerobium</taxon>
    </lineage>
</organism>
<evidence type="ECO:0000259" key="3">
    <source>
        <dbReference type="Pfam" id="PF02769"/>
    </source>
</evidence>
<dbReference type="Proteomes" id="UP001314903">
    <property type="component" value="Unassembled WGS sequence"/>
</dbReference>
<dbReference type="SUPFAM" id="SSF56042">
    <property type="entry name" value="PurM C-terminal domain-like"/>
    <property type="match status" value="1"/>
</dbReference>
<accession>A0ABS4KFN5</accession>
<dbReference type="Gene3D" id="3.90.650.10">
    <property type="entry name" value="PurM-like C-terminal domain"/>
    <property type="match status" value="1"/>
</dbReference>
<gene>
    <name evidence="4" type="ORF">J2Z35_000361</name>
</gene>
<dbReference type="EMBL" id="JAGGLI010000002">
    <property type="protein sequence ID" value="MBP2026572.1"/>
    <property type="molecule type" value="Genomic_DNA"/>
</dbReference>
<dbReference type="InterPro" id="IPR010918">
    <property type="entry name" value="PurM-like_C_dom"/>
</dbReference>
<comment type="similarity">
    <text evidence="1">Belongs to the HypE family.</text>
</comment>
<dbReference type="InterPro" id="IPR011854">
    <property type="entry name" value="HypE"/>
</dbReference>
<dbReference type="Gene3D" id="3.30.1330.10">
    <property type="entry name" value="PurM-like, N-terminal domain"/>
    <property type="match status" value="1"/>
</dbReference>
<dbReference type="Pfam" id="PF00586">
    <property type="entry name" value="AIRS"/>
    <property type="match status" value="1"/>
</dbReference>
<evidence type="ECO:0000259" key="2">
    <source>
        <dbReference type="Pfam" id="PF00586"/>
    </source>
</evidence>
<dbReference type="SUPFAM" id="SSF55326">
    <property type="entry name" value="PurM N-terminal domain-like"/>
    <property type="match status" value="1"/>
</dbReference>
<dbReference type="InterPro" id="IPR016188">
    <property type="entry name" value="PurM-like_N"/>
</dbReference>
<evidence type="ECO:0000313" key="5">
    <source>
        <dbReference type="Proteomes" id="UP001314903"/>
    </source>
</evidence>
<evidence type="ECO:0000256" key="1">
    <source>
        <dbReference type="ARBA" id="ARBA00006243"/>
    </source>
</evidence>
<evidence type="ECO:0000313" key="4">
    <source>
        <dbReference type="EMBL" id="MBP2026572.1"/>
    </source>
</evidence>
<dbReference type="PANTHER" id="PTHR30303:SF4">
    <property type="entry name" value="HYDROGENASE EXPRESSION_FORMATION PROTEIN HYPE"/>
    <property type="match status" value="1"/>
</dbReference>
<dbReference type="InterPro" id="IPR036676">
    <property type="entry name" value="PurM-like_C_sf"/>
</dbReference>
<dbReference type="PANTHER" id="PTHR30303">
    <property type="entry name" value="HYDROGENASE ISOENZYMES FORMATION PROTEIN HYPE"/>
    <property type="match status" value="1"/>
</dbReference>
<proteinExistence type="inferred from homology"/>